<accession>A0A0D3K8L5</accession>
<dbReference type="RefSeq" id="XP_005784529.1">
    <property type="nucleotide sequence ID" value="XM_005784472.1"/>
</dbReference>
<organism evidence="1 2">
    <name type="scientific">Emiliania huxleyi (strain CCMP1516)</name>
    <dbReference type="NCBI Taxonomy" id="280463"/>
    <lineage>
        <taxon>Eukaryota</taxon>
        <taxon>Haptista</taxon>
        <taxon>Haptophyta</taxon>
        <taxon>Prymnesiophyceae</taxon>
        <taxon>Isochrysidales</taxon>
        <taxon>Noelaerhabdaceae</taxon>
        <taxon>Emiliania</taxon>
    </lineage>
</organism>
<reference evidence="1" key="2">
    <citation type="submission" date="2024-10" db="UniProtKB">
        <authorList>
            <consortium name="EnsemblProtists"/>
        </authorList>
    </citation>
    <scope>IDENTIFICATION</scope>
</reference>
<evidence type="ECO:0000313" key="1">
    <source>
        <dbReference type="EnsemblProtists" id="EOD32100"/>
    </source>
</evidence>
<name>A0A0D3K8L5_EMIH1</name>
<keyword evidence="2" id="KW-1185">Reference proteome</keyword>
<sequence>MSVRLQPGKYKNTVGPCCCPSETQSGTVDVSECCCDGVSIFAPCHCLCHAAVPCGTCCNEEGTQCYYAWVYCSGAHGMGVIASDGGKKFATDWFCMSCGEYVLEDAPTGAPPTIAMER</sequence>
<dbReference type="KEGG" id="ehx:EMIHUDRAFT_202685"/>
<dbReference type="PaxDb" id="2903-EOD32100"/>
<reference evidence="2" key="1">
    <citation type="journal article" date="2013" name="Nature">
        <title>Pan genome of the phytoplankton Emiliania underpins its global distribution.</title>
        <authorList>
            <person name="Read B.A."/>
            <person name="Kegel J."/>
            <person name="Klute M.J."/>
            <person name="Kuo A."/>
            <person name="Lefebvre S.C."/>
            <person name="Maumus F."/>
            <person name="Mayer C."/>
            <person name="Miller J."/>
            <person name="Monier A."/>
            <person name="Salamov A."/>
            <person name="Young J."/>
            <person name="Aguilar M."/>
            <person name="Claverie J.M."/>
            <person name="Frickenhaus S."/>
            <person name="Gonzalez K."/>
            <person name="Herman E.K."/>
            <person name="Lin Y.C."/>
            <person name="Napier J."/>
            <person name="Ogata H."/>
            <person name="Sarno A.F."/>
            <person name="Shmutz J."/>
            <person name="Schroeder D."/>
            <person name="de Vargas C."/>
            <person name="Verret F."/>
            <person name="von Dassow P."/>
            <person name="Valentin K."/>
            <person name="Van de Peer Y."/>
            <person name="Wheeler G."/>
            <person name="Dacks J.B."/>
            <person name="Delwiche C.F."/>
            <person name="Dyhrman S.T."/>
            <person name="Glockner G."/>
            <person name="John U."/>
            <person name="Richards T."/>
            <person name="Worden A.Z."/>
            <person name="Zhang X."/>
            <person name="Grigoriev I.V."/>
            <person name="Allen A.E."/>
            <person name="Bidle K."/>
            <person name="Borodovsky M."/>
            <person name="Bowler C."/>
            <person name="Brownlee C."/>
            <person name="Cock J.M."/>
            <person name="Elias M."/>
            <person name="Gladyshev V.N."/>
            <person name="Groth M."/>
            <person name="Guda C."/>
            <person name="Hadaegh A."/>
            <person name="Iglesias-Rodriguez M.D."/>
            <person name="Jenkins J."/>
            <person name="Jones B.M."/>
            <person name="Lawson T."/>
            <person name="Leese F."/>
            <person name="Lindquist E."/>
            <person name="Lobanov A."/>
            <person name="Lomsadze A."/>
            <person name="Malik S.B."/>
            <person name="Marsh M.E."/>
            <person name="Mackinder L."/>
            <person name="Mock T."/>
            <person name="Mueller-Roeber B."/>
            <person name="Pagarete A."/>
            <person name="Parker M."/>
            <person name="Probert I."/>
            <person name="Quesneville H."/>
            <person name="Raines C."/>
            <person name="Rensing S.A."/>
            <person name="Riano-Pachon D.M."/>
            <person name="Richier S."/>
            <person name="Rokitta S."/>
            <person name="Shiraiwa Y."/>
            <person name="Soanes D.M."/>
            <person name="van der Giezen M."/>
            <person name="Wahlund T.M."/>
            <person name="Williams B."/>
            <person name="Wilson W."/>
            <person name="Wolfe G."/>
            <person name="Wurch L.L."/>
        </authorList>
    </citation>
    <scope>NUCLEOTIDE SEQUENCE</scope>
</reference>
<dbReference type="HOGENOM" id="CLU_2077540_0_0_1"/>
<dbReference type="EnsemblProtists" id="EOD32100">
    <property type="protein sequence ID" value="EOD32100"/>
    <property type="gene ID" value="EMIHUDRAFT_202685"/>
</dbReference>
<protein>
    <submittedName>
        <fullName evidence="1">Uncharacterized protein</fullName>
    </submittedName>
</protein>
<dbReference type="GeneID" id="17277372"/>
<dbReference type="Proteomes" id="UP000013827">
    <property type="component" value="Unassembled WGS sequence"/>
</dbReference>
<dbReference type="AlphaFoldDB" id="A0A0D3K8L5"/>
<evidence type="ECO:0000313" key="2">
    <source>
        <dbReference type="Proteomes" id="UP000013827"/>
    </source>
</evidence>
<proteinExistence type="predicted"/>